<dbReference type="KEGG" id="sgp:SpiGrapes_3021"/>
<evidence type="ECO:0000313" key="11">
    <source>
        <dbReference type="Proteomes" id="UP000005632"/>
    </source>
</evidence>
<dbReference type="PANTHER" id="PTHR43033">
    <property type="entry name" value="TRNA(ILE)-LYSIDINE SYNTHASE-RELATED"/>
    <property type="match status" value="1"/>
</dbReference>
<dbReference type="HAMAP" id="MF_01161">
    <property type="entry name" value="tRNA_Ile_lys_synt"/>
    <property type="match status" value="1"/>
</dbReference>
<sequence length="476" mass="53352">MPIIDETVPNEIRLFLQKQGIARDDLIVVAFSGGSDSLAMLAAFSSLMEEGSLLAVYVNHRIRSDSELAIELALNEKNCKELGIPLVVIDLGFGEVERVSLLRSSGIEEAARTLRYAALSRICQEKGARFLATAHTCDDQMETVLMRVFHGSPVSALGGIDPFRKNHFDGISLIRPVLELSHVQLQRYLQDRGIGWTEDSTNLCDKYFRNALRHTVSPAILSLFPQAYSALSRLHKRTREVSDFLEREATKAMEQVGCSLPVSIGLPYFLSIEPLVRDTVLYRMFDLLCGEKPIRISYAMIQRIRDGLESSKEDATWTISAFGTTARFSHGVFTWEKENTAYQYCLELKKDGKECIVELPDGFSLAVRQYKEDSDPTLIRIGIGILENPIVRSPLEGDTISLQGKTVLLSKLFSEWKIPASLQPCIPVLEDKQGIVAVFGRIYGGRDRLCARCKSTLAHDPTNIYSIIKRNECREI</sequence>
<dbReference type="InterPro" id="IPR011063">
    <property type="entry name" value="TilS/TtcA_N"/>
</dbReference>
<keyword evidence="2 8" id="KW-0963">Cytoplasm</keyword>
<evidence type="ECO:0000256" key="2">
    <source>
        <dbReference type="ARBA" id="ARBA00022490"/>
    </source>
</evidence>
<keyword evidence="4 8" id="KW-0819">tRNA processing</keyword>
<evidence type="ECO:0000313" key="10">
    <source>
        <dbReference type="EMBL" id="AEV30770.1"/>
    </source>
</evidence>
<name>G8QYC3_SPHPG</name>
<protein>
    <recommendedName>
        <fullName evidence="8">tRNA(Ile)-lysidine synthase</fullName>
        <ecNumber evidence="8">6.3.4.19</ecNumber>
    </recommendedName>
    <alternativeName>
        <fullName evidence="8">tRNA(Ile)-2-lysyl-cytidine synthase</fullName>
    </alternativeName>
    <alternativeName>
        <fullName evidence="8">tRNA(Ile)-lysidine synthetase</fullName>
    </alternativeName>
</protein>
<comment type="similarity">
    <text evidence="8">Belongs to the tRNA(Ile)-lysidine synthase family.</text>
</comment>
<dbReference type="Gene3D" id="3.40.50.620">
    <property type="entry name" value="HUPs"/>
    <property type="match status" value="1"/>
</dbReference>
<dbReference type="CDD" id="cd01992">
    <property type="entry name" value="TilS_N"/>
    <property type="match status" value="1"/>
</dbReference>
<gene>
    <name evidence="8" type="primary">tilS</name>
    <name evidence="10" type="ordered locus">SpiGrapes_3021</name>
</gene>
<comment type="subcellular location">
    <subcellularLocation>
        <location evidence="1 8">Cytoplasm</location>
    </subcellularLocation>
</comment>
<reference evidence="10 11" key="1">
    <citation type="submission" date="2011-11" db="EMBL/GenBank/DDBJ databases">
        <title>Complete sequence of Spirochaeta sp. grapes.</title>
        <authorList>
            <consortium name="US DOE Joint Genome Institute"/>
            <person name="Lucas S."/>
            <person name="Han J."/>
            <person name="Lapidus A."/>
            <person name="Cheng J.-F."/>
            <person name="Goodwin L."/>
            <person name="Pitluck S."/>
            <person name="Peters L."/>
            <person name="Ovchinnikova G."/>
            <person name="Munk A.C."/>
            <person name="Detter J.C."/>
            <person name="Han C."/>
            <person name="Tapia R."/>
            <person name="Land M."/>
            <person name="Hauser L."/>
            <person name="Kyrpides N."/>
            <person name="Ivanova N."/>
            <person name="Pagani I."/>
            <person name="Ritalahtilisa K."/>
            <person name="Loeffler F."/>
            <person name="Woyke T."/>
        </authorList>
    </citation>
    <scope>NUCLEOTIDE SEQUENCE [LARGE SCALE GENOMIC DNA]</scope>
    <source>
        <strain evidence="11">ATCC BAA-1885 / DSM 22778 / Grapes</strain>
    </source>
</reference>
<feature type="binding site" evidence="8">
    <location>
        <begin position="32"/>
        <end position="37"/>
    </location>
    <ligand>
        <name>ATP</name>
        <dbReference type="ChEBI" id="CHEBI:30616"/>
    </ligand>
</feature>
<dbReference type="InterPro" id="IPR012094">
    <property type="entry name" value="tRNA_Ile_lys_synt"/>
</dbReference>
<dbReference type="EC" id="6.3.4.19" evidence="8"/>
<keyword evidence="11" id="KW-1185">Reference proteome</keyword>
<dbReference type="eggNOG" id="COG0037">
    <property type="taxonomic scope" value="Bacteria"/>
</dbReference>
<dbReference type="RefSeq" id="WP_014271609.1">
    <property type="nucleotide sequence ID" value="NC_016633.1"/>
</dbReference>
<dbReference type="STRING" id="158190.SpiGrapes_3021"/>
<organism evidence="10 11">
    <name type="scientific">Sphaerochaeta pleomorpha (strain ATCC BAA-1885 / DSM 22778 / Grapes)</name>
    <dbReference type="NCBI Taxonomy" id="158190"/>
    <lineage>
        <taxon>Bacteria</taxon>
        <taxon>Pseudomonadati</taxon>
        <taxon>Spirochaetota</taxon>
        <taxon>Spirochaetia</taxon>
        <taxon>Spirochaetales</taxon>
        <taxon>Sphaerochaetaceae</taxon>
        <taxon>Sphaerochaeta</taxon>
    </lineage>
</organism>
<evidence type="ECO:0000256" key="5">
    <source>
        <dbReference type="ARBA" id="ARBA00022741"/>
    </source>
</evidence>
<dbReference type="NCBIfam" id="TIGR02433">
    <property type="entry name" value="lysidine_TilS_C"/>
    <property type="match status" value="1"/>
</dbReference>
<dbReference type="Pfam" id="PF01171">
    <property type="entry name" value="ATP_bind_3"/>
    <property type="match status" value="1"/>
</dbReference>
<dbReference type="HOGENOM" id="CLU_018869_0_1_12"/>
<evidence type="ECO:0000256" key="3">
    <source>
        <dbReference type="ARBA" id="ARBA00022598"/>
    </source>
</evidence>
<accession>G8QYC3</accession>
<feature type="domain" description="tRNA(Ile)-lysidine/2-thiocytidine synthase N-terminal" evidence="9">
    <location>
        <begin position="27"/>
        <end position="214"/>
    </location>
</feature>
<dbReference type="Proteomes" id="UP000005632">
    <property type="component" value="Chromosome"/>
</dbReference>
<keyword evidence="5 8" id="KW-0547">Nucleotide-binding</keyword>
<evidence type="ECO:0000256" key="8">
    <source>
        <dbReference type="HAMAP-Rule" id="MF_01161"/>
    </source>
</evidence>
<dbReference type="InterPro" id="IPR012796">
    <property type="entry name" value="Lysidine-tRNA-synth_C"/>
</dbReference>
<dbReference type="GO" id="GO:0005737">
    <property type="term" value="C:cytoplasm"/>
    <property type="evidence" value="ECO:0007669"/>
    <property type="project" value="UniProtKB-SubCell"/>
</dbReference>
<dbReference type="SUPFAM" id="SSF52402">
    <property type="entry name" value="Adenine nucleotide alpha hydrolases-like"/>
    <property type="match status" value="1"/>
</dbReference>
<evidence type="ECO:0000256" key="7">
    <source>
        <dbReference type="ARBA" id="ARBA00048539"/>
    </source>
</evidence>
<dbReference type="GO" id="GO:0005524">
    <property type="term" value="F:ATP binding"/>
    <property type="evidence" value="ECO:0007669"/>
    <property type="project" value="UniProtKB-UniRule"/>
</dbReference>
<evidence type="ECO:0000256" key="1">
    <source>
        <dbReference type="ARBA" id="ARBA00004496"/>
    </source>
</evidence>
<comment type="function">
    <text evidence="8">Ligates lysine onto the cytidine present at position 34 of the AUA codon-specific tRNA(Ile) that contains the anticodon CAU, in an ATP-dependent manner. Cytidine is converted to lysidine, thus changing the amino acid specificity of the tRNA from methionine to isoleucine.</text>
</comment>
<evidence type="ECO:0000259" key="9">
    <source>
        <dbReference type="Pfam" id="PF01171"/>
    </source>
</evidence>
<comment type="catalytic activity">
    <reaction evidence="7 8">
        <text>cytidine(34) in tRNA(Ile2) + L-lysine + ATP = lysidine(34) in tRNA(Ile2) + AMP + diphosphate + H(+)</text>
        <dbReference type="Rhea" id="RHEA:43744"/>
        <dbReference type="Rhea" id="RHEA-COMP:10625"/>
        <dbReference type="Rhea" id="RHEA-COMP:10670"/>
        <dbReference type="ChEBI" id="CHEBI:15378"/>
        <dbReference type="ChEBI" id="CHEBI:30616"/>
        <dbReference type="ChEBI" id="CHEBI:32551"/>
        <dbReference type="ChEBI" id="CHEBI:33019"/>
        <dbReference type="ChEBI" id="CHEBI:82748"/>
        <dbReference type="ChEBI" id="CHEBI:83665"/>
        <dbReference type="ChEBI" id="CHEBI:456215"/>
        <dbReference type="EC" id="6.3.4.19"/>
    </reaction>
</comment>
<evidence type="ECO:0000256" key="4">
    <source>
        <dbReference type="ARBA" id="ARBA00022694"/>
    </source>
</evidence>
<dbReference type="PANTHER" id="PTHR43033:SF1">
    <property type="entry name" value="TRNA(ILE)-LYSIDINE SYNTHASE-RELATED"/>
    <property type="match status" value="1"/>
</dbReference>
<dbReference type="AlphaFoldDB" id="G8QYC3"/>
<keyword evidence="6 8" id="KW-0067">ATP-binding</keyword>
<dbReference type="OrthoDB" id="9807403at2"/>
<dbReference type="GO" id="GO:0006400">
    <property type="term" value="P:tRNA modification"/>
    <property type="evidence" value="ECO:0007669"/>
    <property type="project" value="UniProtKB-UniRule"/>
</dbReference>
<dbReference type="InterPro" id="IPR012795">
    <property type="entry name" value="tRNA_Ile_lys_synt_N"/>
</dbReference>
<keyword evidence="3 8" id="KW-0436">Ligase</keyword>
<comment type="domain">
    <text evidence="8">The N-terminal region contains the highly conserved SGGXDS motif, predicted to be a P-loop motif involved in ATP binding.</text>
</comment>
<dbReference type="EMBL" id="CP003155">
    <property type="protein sequence ID" value="AEV30770.1"/>
    <property type="molecule type" value="Genomic_DNA"/>
</dbReference>
<evidence type="ECO:0000256" key="6">
    <source>
        <dbReference type="ARBA" id="ARBA00022840"/>
    </source>
</evidence>
<proteinExistence type="inferred from homology"/>
<dbReference type="NCBIfam" id="TIGR02432">
    <property type="entry name" value="lysidine_TilS_N"/>
    <property type="match status" value="1"/>
</dbReference>
<dbReference type="GO" id="GO:0032267">
    <property type="term" value="F:tRNA(Ile)-lysidine synthase activity"/>
    <property type="evidence" value="ECO:0007669"/>
    <property type="project" value="UniProtKB-EC"/>
</dbReference>
<dbReference type="InterPro" id="IPR014729">
    <property type="entry name" value="Rossmann-like_a/b/a_fold"/>
</dbReference>